<dbReference type="InterPro" id="IPR013103">
    <property type="entry name" value="RVT_2"/>
</dbReference>
<evidence type="ECO:0000259" key="1">
    <source>
        <dbReference type="Pfam" id="PF07727"/>
    </source>
</evidence>
<dbReference type="Pfam" id="PF22936">
    <property type="entry name" value="Pol_BBD"/>
    <property type="match status" value="1"/>
</dbReference>
<dbReference type="AlphaFoldDB" id="A0A8T3APU6"/>
<keyword evidence="4" id="KW-1185">Reference proteome</keyword>
<gene>
    <name evidence="3" type="ORF">KFK09_021235</name>
</gene>
<reference evidence="3" key="1">
    <citation type="journal article" date="2022" name="Front. Genet.">
        <title>Chromosome-Scale Assembly of the Dendrobium nobile Genome Provides Insights Into the Molecular Mechanism of the Biosynthesis of the Medicinal Active Ingredient of Dendrobium.</title>
        <authorList>
            <person name="Xu Q."/>
            <person name="Niu S.-C."/>
            <person name="Li K.-L."/>
            <person name="Zheng P.-J."/>
            <person name="Zhang X.-J."/>
            <person name="Jia Y."/>
            <person name="Liu Y."/>
            <person name="Niu Y.-X."/>
            <person name="Yu L.-H."/>
            <person name="Chen D.-F."/>
            <person name="Zhang G.-Q."/>
        </authorList>
    </citation>
    <scope>NUCLEOTIDE SEQUENCE</scope>
    <source>
        <tissue evidence="3">Leaf</tissue>
    </source>
</reference>
<protein>
    <recommendedName>
        <fullName evidence="5">CCHC-type domain-containing protein</fullName>
    </recommendedName>
</protein>
<feature type="domain" description="Retrovirus-related Pol polyprotein from transposon TNT 1-94-like beta-barrel" evidence="2">
    <location>
        <begin position="60"/>
        <end position="134"/>
    </location>
</feature>
<evidence type="ECO:0008006" key="5">
    <source>
        <dbReference type="Google" id="ProtNLM"/>
    </source>
</evidence>
<comment type="caution">
    <text evidence="3">The sequence shown here is derived from an EMBL/GenBank/DDBJ whole genome shotgun (WGS) entry which is preliminary data.</text>
</comment>
<organism evidence="3 4">
    <name type="scientific">Dendrobium nobile</name>
    <name type="common">Orchid</name>
    <dbReference type="NCBI Taxonomy" id="94219"/>
    <lineage>
        <taxon>Eukaryota</taxon>
        <taxon>Viridiplantae</taxon>
        <taxon>Streptophyta</taxon>
        <taxon>Embryophyta</taxon>
        <taxon>Tracheophyta</taxon>
        <taxon>Spermatophyta</taxon>
        <taxon>Magnoliopsida</taxon>
        <taxon>Liliopsida</taxon>
        <taxon>Asparagales</taxon>
        <taxon>Orchidaceae</taxon>
        <taxon>Epidendroideae</taxon>
        <taxon>Malaxideae</taxon>
        <taxon>Dendrobiinae</taxon>
        <taxon>Dendrobium</taxon>
    </lineage>
</organism>
<dbReference type="InterPro" id="IPR054722">
    <property type="entry name" value="PolX-like_BBD"/>
</dbReference>
<name>A0A8T3APU6_DENNO</name>
<evidence type="ECO:0000259" key="2">
    <source>
        <dbReference type="Pfam" id="PF22936"/>
    </source>
</evidence>
<accession>A0A8T3APU6</accession>
<dbReference type="EMBL" id="JAGYWB010000015">
    <property type="protein sequence ID" value="KAI0497994.1"/>
    <property type="molecule type" value="Genomic_DNA"/>
</dbReference>
<feature type="domain" description="Reverse transcriptase Ty1/copia-type" evidence="1">
    <location>
        <begin position="148"/>
        <end position="213"/>
    </location>
</feature>
<dbReference type="OrthoDB" id="695165at2759"/>
<dbReference type="Proteomes" id="UP000829196">
    <property type="component" value="Unassembled WGS sequence"/>
</dbReference>
<proteinExistence type="predicted"/>
<evidence type="ECO:0000313" key="4">
    <source>
        <dbReference type="Proteomes" id="UP000829196"/>
    </source>
</evidence>
<dbReference type="Pfam" id="PF07727">
    <property type="entry name" value="RVT_2"/>
    <property type="match status" value="1"/>
</dbReference>
<evidence type="ECO:0000313" key="3">
    <source>
        <dbReference type="EMBL" id="KAI0497994.1"/>
    </source>
</evidence>
<sequence length="260" mass="28663">MPFSPRGGCSTSARVECQICGKPGHSAIKCWHVMNLNYNSNPSSALMAESVETLSSLTYWILDTGATSHLTNDVTNLVNSQPYHGSQQIQVGNGQSLSISNTGQGILPTPTRKFVLSPLLHVPEVSHNLLSVLLIMAALFHFLHLEYGIDYTETFSPVAKFSTIRLFIAATVHRHWPMTQLDVSNAFLHGDLHESVYMQQPLGFKDPQHPNLCAGFIRPFMALKNPLVVDLADLVGVEECWDVVVLVMTMGEDFAGQDQE</sequence>